<evidence type="ECO:0000313" key="1">
    <source>
        <dbReference type="EMBL" id="KUK06702.1"/>
    </source>
</evidence>
<dbReference type="Proteomes" id="UP000054015">
    <property type="component" value="Unassembled WGS sequence"/>
</dbReference>
<feature type="non-terminal residue" evidence="1">
    <location>
        <position position="1"/>
    </location>
</feature>
<dbReference type="AlphaFoldDB" id="A0A101E0T8"/>
<comment type="caution">
    <text evidence="1">The sequence shown here is derived from an EMBL/GenBank/DDBJ whole genome shotgun (WGS) entry which is preliminary data.</text>
</comment>
<sequence length="23" mass="2433">LLVGFVLVVEVAAFATLLMLGRT</sequence>
<protein>
    <submittedName>
        <fullName evidence="1">Uncharacterized protein</fullName>
    </submittedName>
</protein>
<reference evidence="2" key="1">
    <citation type="journal article" date="2015" name="MBio">
        <title>Genome-Resolved Metagenomic Analysis Reveals Roles for Candidate Phyla and Other Microbial Community Members in Biogeochemical Transformations in Oil Reservoirs.</title>
        <authorList>
            <person name="Hu P."/>
            <person name="Tom L."/>
            <person name="Singh A."/>
            <person name="Thomas B.C."/>
            <person name="Baker B.J."/>
            <person name="Piceno Y.M."/>
            <person name="Andersen G.L."/>
            <person name="Banfield J.F."/>
        </authorList>
    </citation>
    <scope>NUCLEOTIDE SEQUENCE [LARGE SCALE GENOMIC DNA]</scope>
</reference>
<dbReference type="PATRIC" id="fig|2234.7.peg.885"/>
<proteinExistence type="predicted"/>
<accession>A0A101E0T8</accession>
<evidence type="ECO:0000313" key="2">
    <source>
        <dbReference type="Proteomes" id="UP000054015"/>
    </source>
</evidence>
<organism evidence="1 2">
    <name type="scientific">Archaeoglobus fulgidus</name>
    <dbReference type="NCBI Taxonomy" id="2234"/>
    <lineage>
        <taxon>Archaea</taxon>
        <taxon>Methanobacteriati</taxon>
        <taxon>Methanobacteriota</taxon>
        <taxon>Archaeoglobi</taxon>
        <taxon>Archaeoglobales</taxon>
        <taxon>Archaeoglobaceae</taxon>
        <taxon>Archaeoglobus</taxon>
    </lineage>
</organism>
<dbReference type="EMBL" id="LGEX01000024">
    <property type="protein sequence ID" value="KUK06702.1"/>
    <property type="molecule type" value="Genomic_DNA"/>
</dbReference>
<gene>
    <name evidence="1" type="ORF">XD48_1032</name>
</gene>
<name>A0A101E0T8_ARCFL</name>